<gene>
    <name evidence="1" type="ORF">HNR00_005154</name>
</gene>
<sequence length="96" mass="10569">MFAAFHQLYEQRVLWWHHDGDPMRSGHILKGVEYRGVMGLVGHMLTRNEDSGLKLCIAAGRPDATLEWMVAKNTGLLPVALVEAAKARLSSVGVSV</sequence>
<accession>A0A840ZQ42</accession>
<evidence type="ECO:0000313" key="1">
    <source>
        <dbReference type="EMBL" id="MBB5760402.1"/>
    </source>
</evidence>
<keyword evidence="2" id="KW-1185">Reference proteome</keyword>
<organism evidence="1 2">
    <name type="scientific">Methylorubrum rhodinum</name>
    <dbReference type="NCBI Taxonomy" id="29428"/>
    <lineage>
        <taxon>Bacteria</taxon>
        <taxon>Pseudomonadati</taxon>
        <taxon>Pseudomonadota</taxon>
        <taxon>Alphaproteobacteria</taxon>
        <taxon>Hyphomicrobiales</taxon>
        <taxon>Methylobacteriaceae</taxon>
        <taxon>Methylorubrum</taxon>
    </lineage>
</organism>
<comment type="caution">
    <text evidence="1">The sequence shown here is derived from an EMBL/GenBank/DDBJ whole genome shotgun (WGS) entry which is preliminary data.</text>
</comment>
<dbReference type="EMBL" id="JACHOP010000057">
    <property type="protein sequence ID" value="MBB5760402.1"/>
    <property type="molecule type" value="Genomic_DNA"/>
</dbReference>
<evidence type="ECO:0000313" key="2">
    <source>
        <dbReference type="Proteomes" id="UP000583454"/>
    </source>
</evidence>
<proteinExistence type="predicted"/>
<dbReference type="RefSeq" id="WP_183574317.1">
    <property type="nucleotide sequence ID" value="NZ_JACHOP010000057.1"/>
</dbReference>
<dbReference type="Proteomes" id="UP000583454">
    <property type="component" value="Unassembled WGS sequence"/>
</dbReference>
<dbReference type="AlphaFoldDB" id="A0A840ZQ42"/>
<reference evidence="1 2" key="1">
    <citation type="submission" date="2020-08" db="EMBL/GenBank/DDBJ databases">
        <title>Genomic Encyclopedia of Type Strains, Phase IV (KMG-IV): sequencing the most valuable type-strain genomes for metagenomic binning, comparative biology and taxonomic classification.</title>
        <authorList>
            <person name="Goeker M."/>
        </authorList>
    </citation>
    <scope>NUCLEOTIDE SEQUENCE [LARGE SCALE GENOMIC DNA]</scope>
    <source>
        <strain evidence="1 2">DSM 2163</strain>
    </source>
</reference>
<name>A0A840ZQ42_9HYPH</name>
<protein>
    <submittedName>
        <fullName evidence="1">Uncharacterized protein</fullName>
    </submittedName>
</protein>